<name>A0A2V1E293_9PLEO</name>
<evidence type="ECO:0000256" key="2">
    <source>
        <dbReference type="ARBA" id="ARBA00022857"/>
    </source>
</evidence>
<evidence type="ECO:0000259" key="4">
    <source>
        <dbReference type="Pfam" id="PF05368"/>
    </source>
</evidence>
<evidence type="ECO:0000313" key="6">
    <source>
        <dbReference type="Proteomes" id="UP000244855"/>
    </source>
</evidence>
<dbReference type="AlphaFoldDB" id="A0A2V1E293"/>
<dbReference type="Proteomes" id="UP000244855">
    <property type="component" value="Unassembled WGS sequence"/>
</dbReference>
<keyword evidence="2" id="KW-0521">NADP</keyword>
<dbReference type="SUPFAM" id="SSF51735">
    <property type="entry name" value="NAD(P)-binding Rossmann-fold domains"/>
    <property type="match status" value="1"/>
</dbReference>
<sequence>MSSPRLITVYGATGAQGNSVIRSLQQNKTSSFTLRATTRNLSSIAAQELAAAGFEIVQADGLDKASLVAAFKDSWGVFVNTDSSAASDGKGGSREVEIGWNLVDAAVEAGVEVFVYSGLKSAKRITGGKVEVEFFEQKTAIFEYALSKRPQFKSVVSVVAGWYIENFANERFRDLIGGFPSQVDTSPEVKEKYGENMLVLHVPKWGGREDVPFIDITNDYGDIVHAVFLEPSVWDGKSIQAVSDIRSWSDAVEAFQKVTHKNAIYQELPLDEFQTYGVWALEMFKRMFEFFQVSGGEYYGERTENGTAKGLKEKAWRARGNKEVGKLGTLEEYFGQHFRG</sequence>
<keyword evidence="3" id="KW-0560">Oxidoreductase</keyword>
<organism evidence="5 6">
    <name type="scientific">Periconia macrospinosa</name>
    <dbReference type="NCBI Taxonomy" id="97972"/>
    <lineage>
        <taxon>Eukaryota</taxon>
        <taxon>Fungi</taxon>
        <taxon>Dikarya</taxon>
        <taxon>Ascomycota</taxon>
        <taxon>Pezizomycotina</taxon>
        <taxon>Dothideomycetes</taxon>
        <taxon>Pleosporomycetidae</taxon>
        <taxon>Pleosporales</taxon>
        <taxon>Massarineae</taxon>
        <taxon>Periconiaceae</taxon>
        <taxon>Periconia</taxon>
    </lineage>
</organism>
<protein>
    <submittedName>
        <fullName evidence="5">NAD(P)-binding protein</fullName>
    </submittedName>
</protein>
<proteinExistence type="inferred from homology"/>
<comment type="similarity">
    <text evidence="1">Belongs to the NmrA-type oxidoreductase family.</text>
</comment>
<gene>
    <name evidence="5" type="ORF">DM02DRAFT_586004</name>
</gene>
<dbReference type="Gene3D" id="3.90.25.10">
    <property type="entry name" value="UDP-galactose 4-epimerase, domain 1"/>
    <property type="match status" value="1"/>
</dbReference>
<dbReference type="InterPro" id="IPR008030">
    <property type="entry name" value="NmrA-like"/>
</dbReference>
<evidence type="ECO:0000256" key="3">
    <source>
        <dbReference type="ARBA" id="ARBA00023002"/>
    </source>
</evidence>
<dbReference type="InterPro" id="IPR051164">
    <property type="entry name" value="NmrA-like_oxidored"/>
</dbReference>
<dbReference type="Gene3D" id="3.40.50.720">
    <property type="entry name" value="NAD(P)-binding Rossmann-like Domain"/>
    <property type="match status" value="1"/>
</dbReference>
<dbReference type="GO" id="GO:0016491">
    <property type="term" value="F:oxidoreductase activity"/>
    <property type="evidence" value="ECO:0007669"/>
    <property type="project" value="UniProtKB-KW"/>
</dbReference>
<keyword evidence="6" id="KW-1185">Reference proteome</keyword>
<dbReference type="InterPro" id="IPR036291">
    <property type="entry name" value="NAD(P)-bd_dom_sf"/>
</dbReference>
<dbReference type="GO" id="GO:0005634">
    <property type="term" value="C:nucleus"/>
    <property type="evidence" value="ECO:0007669"/>
    <property type="project" value="TreeGrafter"/>
</dbReference>
<reference evidence="5 6" key="1">
    <citation type="journal article" date="2018" name="Sci. Rep.">
        <title>Comparative genomics provides insights into the lifestyle and reveals functional heterogeneity of dark septate endophytic fungi.</title>
        <authorList>
            <person name="Knapp D.G."/>
            <person name="Nemeth J.B."/>
            <person name="Barry K."/>
            <person name="Hainaut M."/>
            <person name="Henrissat B."/>
            <person name="Johnson J."/>
            <person name="Kuo A."/>
            <person name="Lim J.H.P."/>
            <person name="Lipzen A."/>
            <person name="Nolan M."/>
            <person name="Ohm R.A."/>
            <person name="Tamas L."/>
            <person name="Grigoriev I.V."/>
            <person name="Spatafora J.W."/>
            <person name="Nagy L.G."/>
            <person name="Kovacs G.M."/>
        </authorList>
    </citation>
    <scope>NUCLEOTIDE SEQUENCE [LARGE SCALE GENOMIC DNA]</scope>
    <source>
        <strain evidence="5 6">DSE2036</strain>
    </source>
</reference>
<feature type="domain" description="NmrA-like" evidence="4">
    <location>
        <begin position="6"/>
        <end position="295"/>
    </location>
</feature>
<dbReference type="CDD" id="cd05251">
    <property type="entry name" value="NmrA_like_SDR_a"/>
    <property type="match status" value="1"/>
</dbReference>
<accession>A0A2V1E293</accession>
<evidence type="ECO:0000313" key="5">
    <source>
        <dbReference type="EMBL" id="PVI04426.1"/>
    </source>
</evidence>
<dbReference type="OrthoDB" id="3358371at2759"/>
<dbReference type="PANTHER" id="PTHR42748">
    <property type="entry name" value="NITROGEN METABOLITE REPRESSION PROTEIN NMRA FAMILY MEMBER"/>
    <property type="match status" value="1"/>
</dbReference>
<dbReference type="PANTHER" id="PTHR42748:SF30">
    <property type="entry name" value="NMRA-LIKE DOMAIN-CONTAINING PROTEIN"/>
    <property type="match status" value="1"/>
</dbReference>
<dbReference type="EMBL" id="KZ805321">
    <property type="protein sequence ID" value="PVI04426.1"/>
    <property type="molecule type" value="Genomic_DNA"/>
</dbReference>
<dbReference type="STRING" id="97972.A0A2V1E293"/>
<dbReference type="Pfam" id="PF05368">
    <property type="entry name" value="NmrA"/>
    <property type="match status" value="1"/>
</dbReference>
<evidence type="ECO:0000256" key="1">
    <source>
        <dbReference type="ARBA" id="ARBA00006328"/>
    </source>
</evidence>